<accession>A0A8A3S0W5</accession>
<dbReference type="KEGG" id="maqe:RJ40_01240"/>
<reference evidence="1" key="2">
    <citation type="submission" date="2019-02" db="EMBL/GenBank/DDBJ databases">
        <authorList>
            <person name="Chen S.-C."/>
            <person name="Chien H.-H."/>
            <person name="Lai M.-C."/>
        </authorList>
    </citation>
    <scope>NUCLEOTIDE SEQUENCE</scope>
    <source>
        <strain evidence="1">N2F9704</strain>
    </source>
</reference>
<dbReference type="Proteomes" id="UP001042704">
    <property type="component" value="Chromosome"/>
</dbReference>
<sequence>MKFRVLAAILLLTFVVAFVGLGALLVFHPGHGGPQVSLETVPPEEIPAVVREAEQHFPSNLTGAFAGDATLVRSRDRNIRDFYLVPFYREEITAVAKISVSENGTPDFSQWRHDLSGTFAWMRPPFTAAIIMLGDAGYTDGNWKARMVSLSCEESVAPYVWEFEEEAGERVYIGYDPDDDEIRVYSTLTSGPGA</sequence>
<dbReference type="GeneID" id="76422937"/>
<name>A0A8A3S0W5_9EURY</name>
<keyword evidence="2" id="KW-1185">Reference proteome</keyword>
<proteinExistence type="predicted"/>
<gene>
    <name evidence="1" type="ORF">RJ40_01240</name>
</gene>
<protein>
    <submittedName>
        <fullName evidence="1">Uncharacterized protein</fullName>
    </submittedName>
</protein>
<reference evidence="1" key="1">
    <citation type="journal article" date="2001" name="Int. J. Syst. Evol. Microbiol.">
        <title>Methanofollis aquaemaris sp. nov., a methanogen isolated from an aquaculture fish pond.</title>
        <authorList>
            <person name="Lai M.C."/>
            <person name="Chen S.C."/>
        </authorList>
    </citation>
    <scope>NUCLEOTIDE SEQUENCE</scope>
    <source>
        <strain evidence="1">N2F9704</strain>
    </source>
</reference>
<evidence type="ECO:0000313" key="1">
    <source>
        <dbReference type="EMBL" id="QSZ66217.1"/>
    </source>
</evidence>
<organism evidence="1 2">
    <name type="scientific">Methanofollis aquaemaris</name>
    <dbReference type="NCBI Taxonomy" id="126734"/>
    <lineage>
        <taxon>Archaea</taxon>
        <taxon>Methanobacteriati</taxon>
        <taxon>Methanobacteriota</taxon>
        <taxon>Stenosarchaea group</taxon>
        <taxon>Methanomicrobia</taxon>
        <taxon>Methanomicrobiales</taxon>
        <taxon>Methanomicrobiaceae</taxon>
        <taxon>Methanofollis</taxon>
    </lineage>
</organism>
<dbReference type="EMBL" id="CP036172">
    <property type="protein sequence ID" value="QSZ66217.1"/>
    <property type="molecule type" value="Genomic_DNA"/>
</dbReference>
<dbReference type="AlphaFoldDB" id="A0A8A3S0W5"/>
<evidence type="ECO:0000313" key="2">
    <source>
        <dbReference type="Proteomes" id="UP001042704"/>
    </source>
</evidence>
<dbReference type="RefSeq" id="WP_265581535.1">
    <property type="nucleotide sequence ID" value="NZ_CP036172.1"/>
</dbReference>